<dbReference type="GO" id="GO:0046872">
    <property type="term" value="F:metal ion binding"/>
    <property type="evidence" value="ECO:0007669"/>
    <property type="project" value="InterPro"/>
</dbReference>
<dbReference type="InterPro" id="IPR024344">
    <property type="entry name" value="MDMPI_metal-binding"/>
</dbReference>
<protein>
    <submittedName>
        <fullName evidence="2">TIGR03086 family protein</fullName>
    </submittedName>
</protein>
<name>A0A6L9SGR3_9ACTN</name>
<dbReference type="EMBL" id="JAAGOA010000033">
    <property type="protein sequence ID" value="NEE04359.1"/>
    <property type="molecule type" value="Genomic_DNA"/>
</dbReference>
<reference evidence="2 3" key="1">
    <citation type="submission" date="2020-02" db="EMBL/GenBank/DDBJ databases">
        <authorList>
            <person name="Li X.-J."/>
            <person name="Han X.-M."/>
        </authorList>
    </citation>
    <scope>NUCLEOTIDE SEQUENCE [LARGE SCALE GENOMIC DNA]</scope>
    <source>
        <strain evidence="2 3">CCTCC AB 2017055</strain>
    </source>
</reference>
<accession>A0A6L9SGR3</accession>
<dbReference type="InterPro" id="IPR017520">
    <property type="entry name" value="CHP03086"/>
</dbReference>
<dbReference type="RefSeq" id="WP_163744821.1">
    <property type="nucleotide sequence ID" value="NZ_JAAGOA010000033.1"/>
</dbReference>
<dbReference type="Pfam" id="PF11716">
    <property type="entry name" value="MDMPI_N"/>
    <property type="match status" value="1"/>
</dbReference>
<proteinExistence type="predicted"/>
<evidence type="ECO:0000313" key="2">
    <source>
        <dbReference type="EMBL" id="NEE04359.1"/>
    </source>
</evidence>
<evidence type="ECO:0000259" key="1">
    <source>
        <dbReference type="Pfam" id="PF11716"/>
    </source>
</evidence>
<sequence length="210" mass="22587">MLTNSRDNDATTSPDLVELDAQAVRLSLALAETISPGDLDKPTPCVGWTVHGLLAHMAAENDGFAAAYDGDADPAPWKWAPQAADPVATYQRSAERVLTAFATRDLQRMMPMVTFGPDVTIPAEQAISMHLIDYVVHSWDLARSLEQPLTVDGPLLDKAWEVARMVPEDGAARTDPGAPFGPRVSWPDEPTLDGLVAYLGRSPSWPAATG</sequence>
<dbReference type="AlphaFoldDB" id="A0A6L9SGR3"/>
<dbReference type="Gene3D" id="1.20.120.450">
    <property type="entry name" value="dinb family like domain"/>
    <property type="match status" value="1"/>
</dbReference>
<dbReference type="NCBIfam" id="TIGR03083">
    <property type="entry name" value="maleylpyruvate isomerase family mycothiol-dependent enzyme"/>
    <property type="match status" value="1"/>
</dbReference>
<dbReference type="SUPFAM" id="SSF109854">
    <property type="entry name" value="DinB/YfiT-like putative metalloenzymes"/>
    <property type="match status" value="1"/>
</dbReference>
<comment type="caution">
    <text evidence="2">The sequence shown here is derived from an EMBL/GenBank/DDBJ whole genome shotgun (WGS) entry which is preliminary data.</text>
</comment>
<dbReference type="InterPro" id="IPR034660">
    <property type="entry name" value="DinB/YfiT-like"/>
</dbReference>
<dbReference type="InterPro" id="IPR017517">
    <property type="entry name" value="Maleyloyr_isom"/>
</dbReference>
<organism evidence="2 3">
    <name type="scientific">Phytoactinopolyspora halotolerans</name>
    <dbReference type="NCBI Taxonomy" id="1981512"/>
    <lineage>
        <taxon>Bacteria</taxon>
        <taxon>Bacillati</taxon>
        <taxon>Actinomycetota</taxon>
        <taxon>Actinomycetes</taxon>
        <taxon>Jiangellales</taxon>
        <taxon>Jiangellaceae</taxon>
        <taxon>Phytoactinopolyspora</taxon>
    </lineage>
</organism>
<evidence type="ECO:0000313" key="3">
    <source>
        <dbReference type="Proteomes" id="UP000475214"/>
    </source>
</evidence>
<dbReference type="NCBIfam" id="TIGR03086">
    <property type="entry name" value="TIGR03086 family metal-binding protein"/>
    <property type="match status" value="1"/>
</dbReference>
<feature type="domain" description="Mycothiol-dependent maleylpyruvate isomerase metal-binding" evidence="1">
    <location>
        <begin position="23"/>
        <end position="142"/>
    </location>
</feature>
<keyword evidence="3" id="KW-1185">Reference proteome</keyword>
<gene>
    <name evidence="2" type="ORF">G1H10_29730</name>
</gene>
<dbReference type="Proteomes" id="UP000475214">
    <property type="component" value="Unassembled WGS sequence"/>
</dbReference>